<dbReference type="Proteomes" id="UP000281431">
    <property type="component" value="Unassembled WGS sequence"/>
</dbReference>
<evidence type="ECO:0000313" key="7">
    <source>
        <dbReference type="Proteomes" id="UP000281431"/>
    </source>
</evidence>
<evidence type="ECO:0000313" key="6">
    <source>
        <dbReference type="EMBL" id="RQG98476.1"/>
    </source>
</evidence>
<organism evidence="6 7">
    <name type="scientific">Natrarchaeobius chitinivorans</name>
    <dbReference type="NCBI Taxonomy" id="1679083"/>
    <lineage>
        <taxon>Archaea</taxon>
        <taxon>Methanobacteriati</taxon>
        <taxon>Methanobacteriota</taxon>
        <taxon>Stenosarchaea group</taxon>
        <taxon>Halobacteria</taxon>
        <taxon>Halobacteriales</taxon>
        <taxon>Natrialbaceae</taxon>
        <taxon>Natrarchaeobius</taxon>
    </lineage>
</organism>
<dbReference type="PANTHER" id="PTHR34236">
    <property type="entry name" value="DIMETHYL SULFOXIDE REDUCTASE TRANSCRIPTIONAL ACTIVATOR"/>
    <property type="match status" value="1"/>
</dbReference>
<evidence type="ECO:0000256" key="1">
    <source>
        <dbReference type="ARBA" id="ARBA00023015"/>
    </source>
</evidence>
<protein>
    <submittedName>
        <fullName evidence="6">Bacterio-opsin activator</fullName>
    </submittedName>
</protein>
<accession>A0A3N6MUF7</accession>
<comment type="caution">
    <text evidence="6">The sequence shown here is derived from an EMBL/GenBank/DDBJ whole genome shotgun (WGS) entry which is preliminary data.</text>
</comment>
<feature type="domain" description="HTH bat-type" evidence="4">
    <location>
        <begin position="156"/>
        <end position="207"/>
    </location>
</feature>
<dbReference type="EMBL" id="REFZ01000015">
    <property type="protein sequence ID" value="RQG98476.1"/>
    <property type="molecule type" value="Genomic_DNA"/>
</dbReference>
<reference evidence="6 7" key="1">
    <citation type="submission" date="2018-10" db="EMBL/GenBank/DDBJ databases">
        <title>Natrarchaeobius chitinivorans gen. nov., sp. nov., and Natrarchaeobius haloalkaliphilus sp. nov., alkaliphilic, chitin-utilizing haloarchaea from hypersaline alkaline lakes.</title>
        <authorList>
            <person name="Sorokin D.Y."/>
            <person name="Elcheninov A.G."/>
            <person name="Kostrikina N.A."/>
            <person name="Bale N.J."/>
            <person name="Sinninghe Damste J.S."/>
            <person name="Khijniak T.V."/>
            <person name="Kublanov I.V."/>
            <person name="Toshchakov S.V."/>
        </authorList>
    </citation>
    <scope>NUCLEOTIDE SEQUENCE [LARGE SCALE GENOMIC DNA]</scope>
    <source>
        <strain evidence="6 7">AArcht7</strain>
    </source>
</reference>
<dbReference type="InterPro" id="IPR007050">
    <property type="entry name" value="HTH_bacterioopsin"/>
</dbReference>
<gene>
    <name evidence="6" type="ORF">EA472_17845</name>
</gene>
<dbReference type="Pfam" id="PF04967">
    <property type="entry name" value="HTH_10"/>
    <property type="match status" value="1"/>
</dbReference>
<evidence type="ECO:0000256" key="2">
    <source>
        <dbReference type="ARBA" id="ARBA00023163"/>
    </source>
</evidence>
<dbReference type="InterPro" id="IPR031803">
    <property type="entry name" value="BAT_GAF/HTH-assoc"/>
</dbReference>
<dbReference type="AlphaFoldDB" id="A0A3N6MUF7"/>
<dbReference type="OrthoDB" id="156233at2157"/>
<evidence type="ECO:0000259" key="4">
    <source>
        <dbReference type="Pfam" id="PF04967"/>
    </source>
</evidence>
<evidence type="ECO:0000256" key="3">
    <source>
        <dbReference type="SAM" id="MobiDB-lite"/>
    </source>
</evidence>
<name>A0A3N6MUF7_NATCH</name>
<feature type="region of interest" description="Disordered" evidence="3">
    <location>
        <begin position="217"/>
        <end position="241"/>
    </location>
</feature>
<keyword evidence="7" id="KW-1185">Reference proteome</keyword>
<proteinExistence type="predicted"/>
<keyword evidence="2" id="KW-0804">Transcription</keyword>
<dbReference type="Pfam" id="PF15915">
    <property type="entry name" value="BAT"/>
    <property type="match status" value="1"/>
</dbReference>
<evidence type="ECO:0000259" key="5">
    <source>
        <dbReference type="Pfam" id="PF15915"/>
    </source>
</evidence>
<keyword evidence="1" id="KW-0805">Transcription regulation</keyword>
<sequence length="241" mass="26147">MSVIATVAIPAAEFPLGSLLEPDTNATVTVETTVPTSEDVIPYLWIPDDGADEILERLEAEPSVTSVSVVDAMDDHVLVKIGWKQQINGVLESVEQSDAIVTSAAGTHDRWTFRLRFPSYEDLSTFYTDCLERDVSIELIQLHEAISPDSELRFGLTAAQRKLIVAAYEAGYFDVPRRTTLVELGERLDVSDSAVSQRLRRGLATLINSTIVVGTGTDDSAAEGRSPNPGLNAGADGRDDR</sequence>
<feature type="domain" description="Bacterioopsin transcriptional activator GAF and HTH associated" evidence="5">
    <location>
        <begin position="20"/>
        <end position="150"/>
    </location>
</feature>
<dbReference type="PANTHER" id="PTHR34236:SF1">
    <property type="entry name" value="DIMETHYL SULFOXIDE REDUCTASE TRANSCRIPTIONAL ACTIVATOR"/>
    <property type="match status" value="1"/>
</dbReference>